<name>A0A0K6IKQ0_9GAMM</name>
<keyword evidence="3" id="KW-1185">Reference proteome</keyword>
<dbReference type="RefSeq" id="WP_055462640.1">
    <property type="nucleotide sequence ID" value="NZ_CYHG01000004.1"/>
</dbReference>
<dbReference type="Gene3D" id="3.90.25.10">
    <property type="entry name" value="UDP-galactose 4-epimerase, domain 1"/>
    <property type="match status" value="1"/>
</dbReference>
<dbReference type="EMBL" id="CYHG01000004">
    <property type="protein sequence ID" value="CUB03679.1"/>
    <property type="molecule type" value="Genomic_DNA"/>
</dbReference>
<dbReference type="AlphaFoldDB" id="A0A0K6IKQ0"/>
<dbReference type="InterPro" id="IPR052718">
    <property type="entry name" value="NmrA-type_oxidoreductase"/>
</dbReference>
<dbReference type="Proteomes" id="UP000182769">
    <property type="component" value="Unassembled WGS sequence"/>
</dbReference>
<dbReference type="Gene3D" id="3.40.50.720">
    <property type="entry name" value="NAD(P)-binding Rossmann-like Domain"/>
    <property type="match status" value="1"/>
</dbReference>
<dbReference type="Pfam" id="PF05368">
    <property type="entry name" value="NmrA"/>
    <property type="match status" value="1"/>
</dbReference>
<dbReference type="SUPFAM" id="SSF51735">
    <property type="entry name" value="NAD(P)-binding Rossmann-fold domains"/>
    <property type="match status" value="1"/>
</dbReference>
<evidence type="ECO:0000313" key="3">
    <source>
        <dbReference type="Proteomes" id="UP000182769"/>
    </source>
</evidence>
<dbReference type="InterPro" id="IPR036291">
    <property type="entry name" value="NAD(P)-bd_dom_sf"/>
</dbReference>
<organism evidence="2 3">
    <name type="scientific">Marinomonas fungiae</name>
    <dbReference type="NCBI Taxonomy" id="1137284"/>
    <lineage>
        <taxon>Bacteria</taxon>
        <taxon>Pseudomonadati</taxon>
        <taxon>Pseudomonadota</taxon>
        <taxon>Gammaproteobacteria</taxon>
        <taxon>Oceanospirillales</taxon>
        <taxon>Oceanospirillaceae</taxon>
        <taxon>Marinomonas</taxon>
    </lineage>
</organism>
<protein>
    <submittedName>
        <fullName evidence="2">Uncharacterized conserved protein YbjT, contains NAD(P)-binding and DUF2867 domains</fullName>
    </submittedName>
</protein>
<evidence type="ECO:0000313" key="2">
    <source>
        <dbReference type="EMBL" id="CUB03679.1"/>
    </source>
</evidence>
<dbReference type="PANTHER" id="PTHR47129">
    <property type="entry name" value="QUINONE OXIDOREDUCTASE 2"/>
    <property type="match status" value="1"/>
</dbReference>
<dbReference type="STRING" id="1137284.GCA_001418205_01530"/>
<proteinExistence type="predicted"/>
<dbReference type="InterPro" id="IPR008030">
    <property type="entry name" value="NmrA-like"/>
</dbReference>
<feature type="domain" description="NmrA-like" evidence="1">
    <location>
        <begin position="2"/>
        <end position="247"/>
    </location>
</feature>
<reference evidence="3" key="1">
    <citation type="submission" date="2015-08" db="EMBL/GenBank/DDBJ databases">
        <authorList>
            <person name="Varghese N."/>
        </authorList>
    </citation>
    <scope>NUCLEOTIDE SEQUENCE [LARGE SCALE GENOMIC DNA]</scope>
    <source>
        <strain evidence="3">JCM 18476</strain>
    </source>
</reference>
<evidence type="ECO:0000259" key="1">
    <source>
        <dbReference type="Pfam" id="PF05368"/>
    </source>
</evidence>
<dbReference type="OrthoDB" id="5510591at2"/>
<dbReference type="PANTHER" id="PTHR47129:SF1">
    <property type="entry name" value="NMRA-LIKE DOMAIN-CONTAINING PROTEIN"/>
    <property type="match status" value="1"/>
</dbReference>
<sequence>MILVTGASGQLGHLVISSLLAKGVAASEIVAAVRSPEKASVLTAQGVVVRKADYTDLASLKAAMTGVKRVVLVSSSEVGQRAVQHQNVIDAAKEAGVELIAYTSILHADTSPLALAEEHVATETALKASGVPHVLLRNGWYSENYTMSAGMAVEHGAVLGSAGVGKYSTAARADYAEAAAVAITSENQAGKVYELAGDEAFTLAQYASYIADISGKAVVYQDLPEAEYAKVLVQVGLPEGFANILADSDVGASKGGLFDDSKTLSKLIGRPTTPIQDSIKVALS</sequence>
<accession>A0A0K6IKQ0</accession>
<dbReference type="CDD" id="cd05269">
    <property type="entry name" value="TMR_SDR_a"/>
    <property type="match status" value="1"/>
</dbReference>
<gene>
    <name evidence="2" type="ORF">Ga0061065_104110</name>
</gene>